<feature type="modified residue" description="4-aspartylphosphate" evidence="2">
    <location>
        <position position="468"/>
    </location>
</feature>
<feature type="domain" description="HPt" evidence="5">
    <location>
        <begin position="1"/>
        <end position="99"/>
    </location>
</feature>
<dbReference type="SMART" id="SM00267">
    <property type="entry name" value="GGDEF"/>
    <property type="match status" value="1"/>
</dbReference>
<name>A0A2W1LML3_9BACL</name>
<dbReference type="EMBL" id="QKRB01000041">
    <property type="protein sequence ID" value="PZD96222.1"/>
    <property type="molecule type" value="Genomic_DNA"/>
</dbReference>
<feature type="domain" description="Response regulatory" evidence="3">
    <location>
        <begin position="112"/>
        <end position="228"/>
    </location>
</feature>
<organism evidence="6 7">
    <name type="scientific">Paenibacillus sambharensis</name>
    <dbReference type="NCBI Taxonomy" id="1803190"/>
    <lineage>
        <taxon>Bacteria</taxon>
        <taxon>Bacillati</taxon>
        <taxon>Bacillota</taxon>
        <taxon>Bacilli</taxon>
        <taxon>Bacillales</taxon>
        <taxon>Paenibacillaceae</taxon>
        <taxon>Paenibacillus</taxon>
    </lineage>
</organism>
<dbReference type="CDD" id="cd17574">
    <property type="entry name" value="REC_OmpR"/>
    <property type="match status" value="1"/>
</dbReference>
<dbReference type="GO" id="GO:0000160">
    <property type="term" value="P:phosphorelay signal transduction system"/>
    <property type="evidence" value="ECO:0007669"/>
    <property type="project" value="InterPro"/>
</dbReference>
<dbReference type="Gene3D" id="3.40.50.2300">
    <property type="match status" value="2"/>
</dbReference>
<dbReference type="SMART" id="SM00448">
    <property type="entry name" value="REC"/>
    <property type="match status" value="2"/>
</dbReference>
<evidence type="ECO:0000313" key="7">
    <source>
        <dbReference type="Proteomes" id="UP000249522"/>
    </source>
</evidence>
<dbReference type="InterPro" id="IPR001789">
    <property type="entry name" value="Sig_transdc_resp-reg_receiver"/>
</dbReference>
<dbReference type="PROSITE" id="PS50110">
    <property type="entry name" value="RESPONSE_REGULATORY"/>
    <property type="match status" value="2"/>
</dbReference>
<dbReference type="GO" id="GO:0043709">
    <property type="term" value="P:cell adhesion involved in single-species biofilm formation"/>
    <property type="evidence" value="ECO:0007669"/>
    <property type="project" value="TreeGrafter"/>
</dbReference>
<dbReference type="Proteomes" id="UP000249522">
    <property type="component" value="Unassembled WGS sequence"/>
</dbReference>
<gene>
    <name evidence="6" type="ORF">DNH61_08425</name>
</gene>
<dbReference type="PROSITE" id="PS50894">
    <property type="entry name" value="HPT"/>
    <property type="match status" value="1"/>
</dbReference>
<dbReference type="NCBIfam" id="TIGR00254">
    <property type="entry name" value="GGDEF"/>
    <property type="match status" value="1"/>
</dbReference>
<dbReference type="SUPFAM" id="SSF52172">
    <property type="entry name" value="CheY-like"/>
    <property type="match status" value="2"/>
</dbReference>
<dbReference type="FunFam" id="3.30.70.270:FF:000001">
    <property type="entry name" value="Diguanylate cyclase domain protein"/>
    <property type="match status" value="1"/>
</dbReference>
<dbReference type="PANTHER" id="PTHR45138:SF9">
    <property type="entry name" value="DIGUANYLATE CYCLASE DGCM-RELATED"/>
    <property type="match status" value="1"/>
</dbReference>
<feature type="domain" description="GGDEF" evidence="4">
    <location>
        <begin position="268"/>
        <end position="401"/>
    </location>
</feature>
<dbReference type="GO" id="GO:0052621">
    <property type="term" value="F:diguanylate cyclase activity"/>
    <property type="evidence" value="ECO:0007669"/>
    <property type="project" value="TreeGrafter"/>
</dbReference>
<dbReference type="GO" id="GO:0005886">
    <property type="term" value="C:plasma membrane"/>
    <property type="evidence" value="ECO:0007669"/>
    <property type="project" value="TreeGrafter"/>
</dbReference>
<keyword evidence="7" id="KW-1185">Reference proteome</keyword>
<feature type="domain" description="Response regulatory" evidence="3">
    <location>
        <begin position="412"/>
        <end position="535"/>
    </location>
</feature>
<dbReference type="AlphaFoldDB" id="A0A2W1LML3"/>
<dbReference type="InterPro" id="IPR029787">
    <property type="entry name" value="Nucleotide_cyclase"/>
</dbReference>
<dbReference type="InterPro" id="IPR011006">
    <property type="entry name" value="CheY-like_superfamily"/>
</dbReference>
<accession>A0A2W1LML3</accession>
<dbReference type="InterPro" id="IPR043128">
    <property type="entry name" value="Rev_trsase/Diguanyl_cyclase"/>
</dbReference>
<dbReference type="RefSeq" id="WP_111146220.1">
    <property type="nucleotide sequence ID" value="NZ_QKRB01000041.1"/>
</dbReference>
<evidence type="ECO:0000256" key="2">
    <source>
        <dbReference type="PROSITE-ProRule" id="PRU00169"/>
    </source>
</evidence>
<dbReference type="PROSITE" id="PS50887">
    <property type="entry name" value="GGDEF"/>
    <property type="match status" value="1"/>
</dbReference>
<evidence type="ECO:0000259" key="3">
    <source>
        <dbReference type="PROSITE" id="PS50110"/>
    </source>
</evidence>
<dbReference type="CDD" id="cd00156">
    <property type="entry name" value="REC"/>
    <property type="match status" value="1"/>
</dbReference>
<evidence type="ECO:0000259" key="5">
    <source>
        <dbReference type="PROSITE" id="PS50894"/>
    </source>
</evidence>
<dbReference type="Gene3D" id="1.20.120.160">
    <property type="entry name" value="HPT domain"/>
    <property type="match status" value="1"/>
</dbReference>
<protein>
    <submittedName>
        <fullName evidence="6">Diguanylate cyclase</fullName>
    </submittedName>
</protein>
<dbReference type="SUPFAM" id="SSF47226">
    <property type="entry name" value="Histidine-containing phosphotransfer domain, HPT domain"/>
    <property type="match status" value="1"/>
</dbReference>
<dbReference type="Pfam" id="PF00990">
    <property type="entry name" value="GGDEF"/>
    <property type="match status" value="1"/>
</dbReference>
<dbReference type="CDD" id="cd01949">
    <property type="entry name" value="GGDEF"/>
    <property type="match status" value="1"/>
</dbReference>
<comment type="caution">
    <text evidence="6">The sequence shown here is derived from an EMBL/GenBank/DDBJ whole genome shotgun (WGS) entry which is preliminary data.</text>
</comment>
<feature type="modified residue" description="4-aspartylphosphate" evidence="2">
    <location>
        <position position="161"/>
    </location>
</feature>
<dbReference type="PANTHER" id="PTHR45138">
    <property type="entry name" value="REGULATORY COMPONENTS OF SENSORY TRANSDUCTION SYSTEM"/>
    <property type="match status" value="1"/>
</dbReference>
<dbReference type="InterPro" id="IPR050469">
    <property type="entry name" value="Diguanylate_Cyclase"/>
</dbReference>
<dbReference type="SUPFAM" id="SSF55073">
    <property type="entry name" value="Nucleotide cyclase"/>
    <property type="match status" value="1"/>
</dbReference>
<reference evidence="6 7" key="1">
    <citation type="submission" date="2018-06" db="EMBL/GenBank/DDBJ databases">
        <title>Paenibacillus imtechensis sp. nov.</title>
        <authorList>
            <person name="Pinnaka A.K."/>
            <person name="Singh H."/>
            <person name="Kaur M."/>
        </authorList>
    </citation>
    <scope>NUCLEOTIDE SEQUENCE [LARGE SCALE GENOMIC DNA]</scope>
    <source>
        <strain evidence="6 7">SMB1</strain>
    </source>
</reference>
<dbReference type="Gene3D" id="3.30.70.270">
    <property type="match status" value="1"/>
</dbReference>
<dbReference type="OrthoDB" id="9759607at2"/>
<dbReference type="InterPro" id="IPR000160">
    <property type="entry name" value="GGDEF_dom"/>
</dbReference>
<dbReference type="InterPro" id="IPR036641">
    <property type="entry name" value="HPT_dom_sf"/>
</dbReference>
<evidence type="ECO:0000256" key="1">
    <source>
        <dbReference type="PROSITE-ProRule" id="PRU00110"/>
    </source>
</evidence>
<keyword evidence="2" id="KW-0597">Phosphoprotein</keyword>
<evidence type="ECO:0000313" key="6">
    <source>
        <dbReference type="EMBL" id="PZD96222.1"/>
    </source>
</evidence>
<dbReference type="Pfam" id="PF00072">
    <property type="entry name" value="Response_reg"/>
    <property type="match status" value="2"/>
</dbReference>
<evidence type="ECO:0000259" key="4">
    <source>
        <dbReference type="PROSITE" id="PS50887"/>
    </source>
</evidence>
<feature type="modified residue" description="Phosphohistidine" evidence="1">
    <location>
        <position position="36"/>
    </location>
</feature>
<proteinExistence type="predicted"/>
<dbReference type="GO" id="GO:1902201">
    <property type="term" value="P:negative regulation of bacterial-type flagellum-dependent cell motility"/>
    <property type="evidence" value="ECO:0007669"/>
    <property type="project" value="TreeGrafter"/>
</dbReference>
<sequence>MNKYRDMLIAHLIRQLEIWFEESESISAAEVHMLLHTVKGTAGTIGLSDLQEAAELLMEKQKDIEDKWWAPAELRTFMVDFVKIVYNYHNNEELRMDGEDLSSAVIDKLKPLVLILDDDITLLMYLKEQLEQCGWVVVATRSPDKAISYFHNLNPDCFIIDYFLPHTNGLRVMESIQDIIRKQLASTIMISVDNDRETRLNAFRMGADDFLHKPLDMEELIIKLQRKFEKKRWIDQSLFIDELTGAYNRKYLADHYAKLQLEYERSKKVFSLVVIDLDHFKQINDVHGHLMGDYVLSQFAEYMKTNMRPTDVFTRYGGEEFVVLLDQTRGIEAMQVIERLRKGFERLVFTSNSERIPVTFSAGIVEYSGEYAEMKDWLSRADQALYLAKREGRNRAVMADSNSMELPGCVLRVAVIDDDPIVRTMLAESLQSLLGQTKNADIRTYRGGESFFEDAWHTGGESYLIVLDGMLQGMDGLEVLERIRMIDKPSRYLVIMLTARGSEDDIKKALDLGADDYMTKPFSLEELESRLIRLAGQLG</sequence>
<dbReference type="InterPro" id="IPR008207">
    <property type="entry name" value="Sig_transdc_His_kin_Hpt_dom"/>
</dbReference>